<dbReference type="EMBL" id="JAADJO010000015">
    <property type="protein sequence ID" value="NDJ74209.1"/>
    <property type="molecule type" value="Genomic_DNA"/>
</dbReference>
<accession>A0A6B2FVG4</accession>
<protein>
    <submittedName>
        <fullName evidence="2">DegV family protein</fullName>
    </submittedName>
</protein>
<evidence type="ECO:0000256" key="1">
    <source>
        <dbReference type="ARBA" id="ARBA00023121"/>
    </source>
</evidence>
<dbReference type="NCBIfam" id="TIGR00762">
    <property type="entry name" value="DegV"/>
    <property type="match status" value="1"/>
</dbReference>
<dbReference type="Gene3D" id="3.40.50.10170">
    <property type="match status" value="1"/>
</dbReference>
<dbReference type="Pfam" id="PF02645">
    <property type="entry name" value="DegV"/>
    <property type="match status" value="1"/>
</dbReference>
<dbReference type="PANTHER" id="PTHR33434">
    <property type="entry name" value="DEGV DOMAIN-CONTAINING PROTEIN DR_1986-RELATED"/>
    <property type="match status" value="1"/>
</dbReference>
<proteinExistence type="predicted"/>
<dbReference type="GO" id="GO:0008289">
    <property type="term" value="F:lipid binding"/>
    <property type="evidence" value="ECO:0007669"/>
    <property type="project" value="UniProtKB-KW"/>
</dbReference>
<dbReference type="AlphaFoldDB" id="A0A6B2FVG4"/>
<dbReference type="InterPro" id="IPR003797">
    <property type="entry name" value="DegV"/>
</dbReference>
<reference evidence="2" key="1">
    <citation type="submission" date="2020-01" db="EMBL/GenBank/DDBJ databases">
        <title>Vaginal microbiome of pregnant Indian women: Insights into the genome of dominants Lactobacillus species.</title>
        <authorList>
            <person name="Das B."/>
            <person name="Mehta O."/>
            <person name="Ghosh T.S."/>
            <person name="Kothidar A."/>
            <person name="Gowtham M.R."/>
            <person name="Mitra R."/>
            <person name="Kshetrapal P."/>
            <person name="Wadhwa N."/>
            <person name="Thiruvengadam R."/>
            <person name="Nair G.B."/>
            <person name="Bhatnagar S."/>
            <person name="Das B."/>
        </authorList>
    </citation>
    <scope>NUCLEOTIDE SEQUENCE</scope>
    <source>
        <strain evidence="2">Indica</strain>
    </source>
</reference>
<organism evidence="2">
    <name type="scientific">Lactobacillus paragasseri</name>
    <dbReference type="NCBI Taxonomy" id="2107999"/>
    <lineage>
        <taxon>Bacteria</taxon>
        <taxon>Bacillati</taxon>
        <taxon>Bacillota</taxon>
        <taxon>Bacilli</taxon>
        <taxon>Lactobacillales</taxon>
        <taxon>Lactobacillaceae</taxon>
        <taxon>Lactobacillus</taxon>
    </lineage>
</organism>
<name>A0A6B2FVG4_9LACO</name>
<keyword evidence="1" id="KW-0446">Lipid-binding</keyword>
<dbReference type="InterPro" id="IPR043168">
    <property type="entry name" value="DegV_C"/>
</dbReference>
<dbReference type="PROSITE" id="PS51482">
    <property type="entry name" value="DEGV"/>
    <property type="match status" value="1"/>
</dbReference>
<dbReference type="Gene3D" id="3.30.1180.10">
    <property type="match status" value="1"/>
</dbReference>
<gene>
    <name evidence="2" type="ORF">GWG61_06900</name>
</gene>
<evidence type="ECO:0000313" key="2">
    <source>
        <dbReference type="EMBL" id="NDJ74209.1"/>
    </source>
</evidence>
<sequence>MAKIKVVTDSSVQLTPEEIDKYDITVVPLTITIDGETYTDGVDISREEFVKKMDASKELPKTSQPSIGVFEKVFKDLTDDGSQVVGIFLARSLSGTIEAARQAADLIGKSKEVTLIDSDLTDRAEAYQVLAAAKDAKEGKSLEEIVAHVERLKEHQKLYMMVVNLNNLIKGGRLGPLAGKIATLLNIRIELHMPGGHLEVAKKGRGKKFSKNCDKRVLKDIEEHKQEIKEVAISYVDTPEDMKAWTEKIKEINPDIKVLTRVTSPIISTHAGSGAYAVFYTMEEY</sequence>
<dbReference type="InterPro" id="IPR050270">
    <property type="entry name" value="DegV_domain_contain"/>
</dbReference>
<dbReference type="PANTHER" id="PTHR33434:SF8">
    <property type="entry name" value="DEGV DOMAIN-CONTAINING PROTEIN SPR1019"/>
    <property type="match status" value="1"/>
</dbReference>
<dbReference type="SUPFAM" id="SSF82549">
    <property type="entry name" value="DAK1/DegV-like"/>
    <property type="match status" value="1"/>
</dbReference>
<comment type="caution">
    <text evidence="2">The sequence shown here is derived from an EMBL/GenBank/DDBJ whole genome shotgun (WGS) entry which is preliminary data.</text>
</comment>
<dbReference type="RefSeq" id="WP_162014133.1">
    <property type="nucleotide sequence ID" value="NZ_CAZZQF010000001.1"/>
</dbReference>